<dbReference type="EMBL" id="RKMZ01000002">
    <property type="protein sequence ID" value="ROX34150.1"/>
    <property type="molecule type" value="Genomic_DNA"/>
</dbReference>
<protein>
    <submittedName>
        <fullName evidence="1">Uncharacterized protein</fullName>
    </submittedName>
</protein>
<evidence type="ECO:0000313" key="3">
    <source>
        <dbReference type="EMBL" id="ROX34150.1"/>
    </source>
</evidence>
<evidence type="ECO:0000313" key="6">
    <source>
        <dbReference type="Proteomes" id="UP000244140"/>
    </source>
</evidence>
<dbReference type="Proteomes" id="UP000275941">
    <property type="component" value="Unassembled WGS sequence"/>
</dbReference>
<dbReference type="AlphaFoldDB" id="A0A1Q8J958"/>
<dbReference type="Proteomes" id="UP000292223">
    <property type="component" value="Unassembled WGS sequence"/>
</dbReference>
<evidence type="ECO:0000313" key="2">
    <source>
        <dbReference type="EMBL" id="QFY93161.1"/>
    </source>
</evidence>
<reference evidence="2" key="4">
    <citation type="submission" date="2019-07" db="EMBL/GenBank/DDBJ databases">
        <title>Transferable Resistance Gene optrA in Enterococcus faecalis from Swine in Brazil.</title>
        <authorList>
            <person name="Almeida L.M."/>
            <person name="Lebreton F."/>
            <person name="Gaca A."/>
            <person name="Bispo P.M."/>
            <person name="Saavedra J."/>
            <person name="Filsner P."/>
            <person name="Moreno A.M."/>
            <person name="Mamizuka E.M."/>
            <person name="Gilmore M.S."/>
        </authorList>
    </citation>
    <scope>NUCLEOTIDE SEQUENCE</scope>
    <source>
        <strain evidence="2">L15</strain>
    </source>
</reference>
<dbReference type="EMBL" id="CP042213">
    <property type="protein sequence ID" value="QFY93161.1"/>
    <property type="molecule type" value="Genomic_DNA"/>
</dbReference>
<evidence type="ECO:0000313" key="5">
    <source>
        <dbReference type="EMBL" id="RYU34793.1"/>
    </source>
</evidence>
<evidence type="ECO:0000313" key="1">
    <source>
        <dbReference type="EMBL" id="PTN78441.1"/>
    </source>
</evidence>
<evidence type="ECO:0000313" key="8">
    <source>
        <dbReference type="Proteomes" id="UP000281488"/>
    </source>
</evidence>
<sequence>MIADSIFGICFTSDDLGFTLVSQCNSTVIIIPNPLFHCNKRRQVFFLNRQFQEKNKKICQSLKKKAYIFFKTCYDKIDK</sequence>
<dbReference type="Proteomes" id="UP000281488">
    <property type="component" value="Unassembled WGS sequence"/>
</dbReference>
<name>A0A1Q8J958_ENTFL</name>
<organism evidence="1 6">
    <name type="scientific">Enterococcus faecalis</name>
    <name type="common">Streptococcus faecalis</name>
    <dbReference type="NCBI Taxonomy" id="1351"/>
    <lineage>
        <taxon>Bacteria</taxon>
        <taxon>Bacillati</taxon>
        <taxon>Bacillota</taxon>
        <taxon>Bacilli</taxon>
        <taxon>Lactobacillales</taxon>
        <taxon>Enterococcaceae</taxon>
        <taxon>Enterococcus</taxon>
    </lineage>
</organism>
<evidence type="ECO:0000313" key="4">
    <source>
        <dbReference type="EMBL" id="ROY51251.1"/>
    </source>
</evidence>
<dbReference type="EMBL" id="PZZH01000001">
    <property type="protein sequence ID" value="PTN78441.1"/>
    <property type="molecule type" value="Genomic_DNA"/>
</dbReference>
<evidence type="ECO:0000313" key="7">
    <source>
        <dbReference type="Proteomes" id="UP000275941"/>
    </source>
</evidence>
<dbReference type="Proteomes" id="UP000244140">
    <property type="component" value="Unassembled WGS sequence"/>
</dbReference>
<evidence type="ECO:0000313" key="9">
    <source>
        <dbReference type="Proteomes" id="UP000292223"/>
    </source>
</evidence>
<reference evidence="1 6" key="1">
    <citation type="submission" date="2018-04" db="EMBL/GenBank/DDBJ databases">
        <authorList>
            <person name="Van Tyne D."/>
        </authorList>
    </citation>
    <scope>NUCLEOTIDE SEQUENCE [LARGE SCALE GENOMIC DNA]</scope>
    <source>
        <strain evidence="1 6">B2535</strain>
    </source>
</reference>
<gene>
    <name evidence="2" type="ORF">CGZ46_10780</name>
    <name evidence="1" type="ORF">DAI13_11995</name>
    <name evidence="3" type="ORF">EGW16_05735</name>
    <name evidence="4" type="ORF">EGW70_05605</name>
    <name evidence="5" type="ORF">EU507_04830</name>
</gene>
<reference evidence="7 8" key="2">
    <citation type="submission" date="2018-10" db="EMBL/GenBank/DDBJ databases">
        <title>Genotypes and phenotypes of Enterococci isolated from broiler chickens.</title>
        <authorList>
            <person name="Muhammad A.R."/>
            <person name="Diarra M.S."/>
        </authorList>
    </citation>
    <scope>NUCLEOTIDE SEQUENCE [LARGE SCALE GENOMIC DNA]</scope>
    <source>
        <strain evidence="3 8">LIT2 A36'</strain>
        <strain evidence="4 7">P7 C A21</strain>
    </source>
</reference>
<proteinExistence type="predicted"/>
<accession>A0A1Q8J958</accession>
<dbReference type="EMBL" id="RKOR01000011">
    <property type="protein sequence ID" value="ROY51251.1"/>
    <property type="molecule type" value="Genomic_DNA"/>
</dbReference>
<dbReference type="EMBL" id="SEWT01000002">
    <property type="protein sequence ID" value="RYU34793.1"/>
    <property type="molecule type" value="Genomic_DNA"/>
</dbReference>
<reference evidence="5 9" key="3">
    <citation type="submission" date="2019-02" db="EMBL/GenBank/DDBJ databases">
        <title>From farm to fork: dissemination of Tn554::fexA-optrA in linezolid-resistant Enterococcus faecalis clones from chicken feces and meat in Tunisia.</title>
        <authorList>
            <person name="Tedim A.P."/>
            <person name="Elghaieb H."/>
            <person name="Abbassi M.S."/>
            <person name="Novais C."/>
            <person name="Hassen A."/>
            <person name="Peixe L."/>
            <person name="Freitas A.R."/>
        </authorList>
    </citation>
    <scope>NUCLEOTIDE SEQUENCE [LARGE SCALE GENOMIC DNA]</scope>
    <source>
        <strain evidence="5 9">728T</strain>
    </source>
</reference>